<protein>
    <submittedName>
        <fullName evidence="2">Uncharacterized protein</fullName>
    </submittedName>
</protein>
<dbReference type="AlphaFoldDB" id="A0A162TQJ1"/>
<dbReference type="GeneID" id="29002645"/>
<feature type="compositionally biased region" description="Basic and acidic residues" evidence="1">
    <location>
        <begin position="1"/>
        <end position="21"/>
    </location>
</feature>
<evidence type="ECO:0000256" key="1">
    <source>
        <dbReference type="SAM" id="MobiDB-lite"/>
    </source>
</evidence>
<organism evidence="2 3">
    <name type="scientific">Phycomyces blakesleeanus (strain ATCC 8743b / DSM 1359 / FGSC 10004 / NBRC 33097 / NRRL 1555)</name>
    <dbReference type="NCBI Taxonomy" id="763407"/>
    <lineage>
        <taxon>Eukaryota</taxon>
        <taxon>Fungi</taxon>
        <taxon>Fungi incertae sedis</taxon>
        <taxon>Mucoromycota</taxon>
        <taxon>Mucoromycotina</taxon>
        <taxon>Mucoromycetes</taxon>
        <taxon>Mucorales</taxon>
        <taxon>Phycomycetaceae</taxon>
        <taxon>Phycomyces</taxon>
    </lineage>
</organism>
<dbReference type="RefSeq" id="XP_018287043.1">
    <property type="nucleotide sequence ID" value="XM_018441739.1"/>
</dbReference>
<dbReference type="InParanoid" id="A0A162TQJ1"/>
<keyword evidence="3" id="KW-1185">Reference proteome</keyword>
<dbReference type="EMBL" id="KV440993">
    <property type="protein sequence ID" value="OAD69003.1"/>
    <property type="molecule type" value="Genomic_DNA"/>
</dbReference>
<dbReference type="Proteomes" id="UP000077315">
    <property type="component" value="Unassembled WGS sequence"/>
</dbReference>
<dbReference type="VEuPathDB" id="FungiDB:PHYBLDRAFT_67098"/>
<evidence type="ECO:0000313" key="3">
    <source>
        <dbReference type="Proteomes" id="UP000077315"/>
    </source>
</evidence>
<feature type="region of interest" description="Disordered" evidence="1">
    <location>
        <begin position="1"/>
        <end position="28"/>
    </location>
</feature>
<accession>A0A162TQJ1</accession>
<proteinExistence type="predicted"/>
<sequence>MRKEDTPFCPEGLEKVTRPRTETSWPTRKRRPCKIADIVYKAQKILGIKTLLGRDIPLDDIPVFSDWSVVEKHQNGFHWEVEWDSVENPMMDVDEDNYDDDDNDNDDIDDIGLLAQRYY</sequence>
<reference evidence="3" key="1">
    <citation type="submission" date="2015-06" db="EMBL/GenBank/DDBJ databases">
        <title>Expansion of signal transduction pathways in fungi by whole-genome duplication.</title>
        <authorList>
            <consortium name="DOE Joint Genome Institute"/>
            <person name="Corrochano L.M."/>
            <person name="Kuo A."/>
            <person name="Marcet-Houben M."/>
            <person name="Polaino S."/>
            <person name="Salamov A."/>
            <person name="Villalobos J.M."/>
            <person name="Alvarez M.I."/>
            <person name="Avalos J."/>
            <person name="Benito E.P."/>
            <person name="Benoit I."/>
            <person name="Burger G."/>
            <person name="Camino L.P."/>
            <person name="Canovas D."/>
            <person name="Cerda-Olmedo E."/>
            <person name="Cheng J.-F."/>
            <person name="Dominguez A."/>
            <person name="Elias M."/>
            <person name="Eslava A.P."/>
            <person name="Glaser F."/>
            <person name="Grimwood J."/>
            <person name="Gutierrez G."/>
            <person name="Heitman J."/>
            <person name="Henrissat B."/>
            <person name="Iturriaga E.A."/>
            <person name="Lang B.F."/>
            <person name="Lavin J.L."/>
            <person name="Lee S."/>
            <person name="Li W."/>
            <person name="Lindquist E."/>
            <person name="Lopez-Garcia S."/>
            <person name="Luque E.M."/>
            <person name="Marcos A.T."/>
            <person name="Martin J."/>
            <person name="McCluskey K."/>
            <person name="Medina H.R."/>
            <person name="Miralles-Duran A."/>
            <person name="Miyazaki A."/>
            <person name="Munoz-Torres E."/>
            <person name="Oguiza J.A."/>
            <person name="Ohm R."/>
            <person name="Olmedo M."/>
            <person name="Orejas M."/>
            <person name="Ortiz-Castellanos L."/>
            <person name="Pisabarro A.G."/>
            <person name="Rodriguez-Romero J."/>
            <person name="Ruiz-Herrera J."/>
            <person name="Ruiz-Vazquez R."/>
            <person name="Sanz C."/>
            <person name="Schackwitz W."/>
            <person name="Schmutz J."/>
            <person name="Shahriari M."/>
            <person name="Shelest E."/>
            <person name="Silva-Franco F."/>
            <person name="Soanes D."/>
            <person name="Syed K."/>
            <person name="Tagua V.G."/>
            <person name="Talbot N.J."/>
            <person name="Thon M."/>
            <person name="De vries R.P."/>
            <person name="Wiebenga A."/>
            <person name="Yadav J.S."/>
            <person name="Braun E.L."/>
            <person name="Baker S."/>
            <person name="Garre V."/>
            <person name="Horwitz B."/>
            <person name="Torres-Martinez S."/>
            <person name="Idnurm A."/>
            <person name="Herrera-Estrella A."/>
            <person name="Gabaldon T."/>
            <person name="Grigoriev I.V."/>
        </authorList>
    </citation>
    <scope>NUCLEOTIDE SEQUENCE [LARGE SCALE GENOMIC DNA]</scope>
    <source>
        <strain evidence="3">NRRL 1555(-)</strain>
    </source>
</reference>
<gene>
    <name evidence="2" type="ORF">PHYBLDRAFT_67098</name>
</gene>
<name>A0A162TQJ1_PHYB8</name>
<evidence type="ECO:0000313" key="2">
    <source>
        <dbReference type="EMBL" id="OAD69003.1"/>
    </source>
</evidence>